<evidence type="ECO:0000256" key="1">
    <source>
        <dbReference type="ARBA" id="ARBA00022552"/>
    </source>
</evidence>
<dbReference type="Pfam" id="PF02590">
    <property type="entry name" value="SPOUT_MTase"/>
    <property type="match status" value="1"/>
</dbReference>
<keyword evidence="3" id="KW-1185">Reference proteome</keyword>
<dbReference type="Gene3D" id="3.40.1280.10">
    <property type="match status" value="1"/>
</dbReference>
<dbReference type="InterPro" id="IPR003742">
    <property type="entry name" value="RlmH-like"/>
</dbReference>
<dbReference type="Proteomes" id="UP000219632">
    <property type="component" value="Unassembled WGS sequence"/>
</dbReference>
<organism evidence="2 3">
    <name type="scientific">Listeria welshimeri</name>
    <dbReference type="NCBI Taxonomy" id="1643"/>
    <lineage>
        <taxon>Bacteria</taxon>
        <taxon>Bacillati</taxon>
        <taxon>Bacillota</taxon>
        <taxon>Bacilli</taxon>
        <taxon>Bacillales</taxon>
        <taxon>Listeriaceae</taxon>
        <taxon>Listeria</taxon>
    </lineage>
</organism>
<keyword evidence="1" id="KW-0698">rRNA processing</keyword>
<dbReference type="InterPro" id="IPR029028">
    <property type="entry name" value="Alpha/beta_knot_MTases"/>
</dbReference>
<reference evidence="2 3" key="1">
    <citation type="submission" date="2017-09" db="EMBL/GenBank/DDBJ databases">
        <title>Draft Genomes of 144 Listeria Monocytogenes isolates from foods.</title>
        <authorList>
            <person name="Wu C.H."/>
            <person name="Ng J."/>
            <person name="Kiang D."/>
            <person name="Chen C.-Y."/>
            <person name="Frink S."/>
            <person name="Lafrades M."/>
            <person name="Morales C."/>
            <person name="Park P."/>
            <person name="Zwick M."/>
        </authorList>
    </citation>
    <scope>NUCLEOTIDE SEQUENCE [LARGE SCALE GENOMIC DNA]</scope>
    <source>
        <strain evidence="2 3">CDPHFDLB-F14M01633.75-2</strain>
    </source>
</reference>
<protein>
    <submittedName>
        <fullName evidence="2">Uncharacterized protein</fullName>
    </submittedName>
</protein>
<proteinExistence type="predicted"/>
<dbReference type="SUPFAM" id="SSF75217">
    <property type="entry name" value="alpha/beta knot"/>
    <property type="match status" value="1"/>
</dbReference>
<evidence type="ECO:0000313" key="2">
    <source>
        <dbReference type="EMBL" id="PDK40595.1"/>
    </source>
</evidence>
<comment type="caution">
    <text evidence="2">The sequence shown here is derived from an EMBL/GenBank/DDBJ whole genome shotgun (WGS) entry which is preliminary data.</text>
</comment>
<gene>
    <name evidence="2" type="ORF">AFZ32_11005</name>
</gene>
<dbReference type="InterPro" id="IPR029026">
    <property type="entry name" value="tRNA_m1G_MTases_N"/>
</dbReference>
<evidence type="ECO:0000313" key="3">
    <source>
        <dbReference type="Proteomes" id="UP000219632"/>
    </source>
</evidence>
<accession>A0ABX4IBG6</accession>
<dbReference type="EMBL" id="NYPG01000006">
    <property type="protein sequence ID" value="PDK40595.1"/>
    <property type="molecule type" value="Genomic_DNA"/>
</dbReference>
<name>A0ABX4IBG6_LISWE</name>
<sequence>MIWLNWQSKVAFVINGLLGLGEAVLKRSNEQISFGRLTLPHQLFT</sequence>